<sequence length="123" mass="13880">MNLQLDHNEAHYQIQAYQSQEYVKVNGEHHTQSLLVSPQRLEFWTPQQFEQLTPSHFSALLDWQAELLIFGSGSCFRYPPSHLLQALINARIGVEVMDTAAACRTYGLLAAEGRNVLAALLIV</sequence>
<dbReference type="Gene3D" id="3.40.1230.10">
    <property type="entry name" value="MTH938-like"/>
    <property type="match status" value="1"/>
</dbReference>
<organism evidence="1 2">
    <name type="scientific">Candidatus Venteria ishoeyi</name>
    <dbReference type="NCBI Taxonomy" id="1899563"/>
    <lineage>
        <taxon>Bacteria</taxon>
        <taxon>Pseudomonadati</taxon>
        <taxon>Pseudomonadota</taxon>
        <taxon>Gammaproteobacteria</taxon>
        <taxon>Thiotrichales</taxon>
        <taxon>Thiotrichaceae</taxon>
        <taxon>Venteria</taxon>
    </lineage>
</organism>
<accession>A0A1H6FDV8</accession>
<gene>
    <name evidence="1" type="ORF">MBHS_03221</name>
</gene>
<dbReference type="EMBL" id="FMSV02000529">
    <property type="protein sequence ID" value="SEH07346.1"/>
    <property type="molecule type" value="Genomic_DNA"/>
</dbReference>
<name>A0A1H6FDV8_9GAMM</name>
<dbReference type="PANTHER" id="PTHR21192:SF2">
    <property type="entry name" value="NADH DEHYDROGENASE [UBIQUINONE] 1 ALPHA SUBCOMPLEX ASSEMBLY FACTOR 3"/>
    <property type="match status" value="1"/>
</dbReference>
<evidence type="ECO:0008006" key="3">
    <source>
        <dbReference type="Google" id="ProtNLM"/>
    </source>
</evidence>
<reference evidence="1 2" key="1">
    <citation type="submission" date="2016-10" db="EMBL/GenBank/DDBJ databases">
        <authorList>
            <person name="de Groot N.N."/>
        </authorList>
    </citation>
    <scope>NUCLEOTIDE SEQUENCE [LARGE SCALE GENOMIC DNA]</scope>
    <source>
        <strain evidence="1">MBHS1</strain>
    </source>
</reference>
<dbReference type="RefSeq" id="WP_103921011.1">
    <property type="nucleotide sequence ID" value="NZ_FMSV02000529.1"/>
</dbReference>
<evidence type="ECO:0000313" key="1">
    <source>
        <dbReference type="EMBL" id="SEH07346.1"/>
    </source>
</evidence>
<dbReference type="Pfam" id="PF04430">
    <property type="entry name" value="DUF498"/>
    <property type="match status" value="1"/>
</dbReference>
<dbReference type="Proteomes" id="UP000236724">
    <property type="component" value="Unassembled WGS sequence"/>
</dbReference>
<dbReference type="AlphaFoldDB" id="A0A1H6FDV8"/>
<dbReference type="SUPFAM" id="SSF64076">
    <property type="entry name" value="MTH938-like"/>
    <property type="match status" value="1"/>
</dbReference>
<evidence type="ECO:0000313" key="2">
    <source>
        <dbReference type="Proteomes" id="UP000236724"/>
    </source>
</evidence>
<dbReference type="OrthoDB" id="9800373at2"/>
<dbReference type="InterPro" id="IPR007523">
    <property type="entry name" value="NDUFAF3/AAMDC"/>
</dbReference>
<keyword evidence="2" id="KW-1185">Reference proteome</keyword>
<dbReference type="CDD" id="cd05560">
    <property type="entry name" value="Xcc1710_like"/>
    <property type="match status" value="1"/>
</dbReference>
<dbReference type="InterPro" id="IPR036748">
    <property type="entry name" value="MTH938-like_sf"/>
</dbReference>
<protein>
    <recommendedName>
        <fullName evidence="3">Xcc1710-like domain-containing protein</fullName>
    </recommendedName>
</protein>
<dbReference type="PANTHER" id="PTHR21192">
    <property type="entry name" value="NUCLEAR PROTEIN E3-3"/>
    <property type="match status" value="1"/>
</dbReference>
<proteinExistence type="predicted"/>